<dbReference type="Proteomes" id="UP001626550">
    <property type="component" value="Unassembled WGS sequence"/>
</dbReference>
<evidence type="ECO:0000313" key="2">
    <source>
        <dbReference type="Proteomes" id="UP001626550"/>
    </source>
</evidence>
<name>A0ABD2QLP1_9PLAT</name>
<accession>A0ABD2QLP1</accession>
<dbReference type="AlphaFoldDB" id="A0ABD2QLP1"/>
<dbReference type="EMBL" id="JBJKFK010000080">
    <property type="protein sequence ID" value="KAL3320047.1"/>
    <property type="molecule type" value="Genomic_DNA"/>
</dbReference>
<proteinExistence type="predicted"/>
<keyword evidence="2" id="KW-1185">Reference proteome</keyword>
<organism evidence="1 2">
    <name type="scientific">Cichlidogyrus casuarinus</name>
    <dbReference type="NCBI Taxonomy" id="1844966"/>
    <lineage>
        <taxon>Eukaryota</taxon>
        <taxon>Metazoa</taxon>
        <taxon>Spiralia</taxon>
        <taxon>Lophotrochozoa</taxon>
        <taxon>Platyhelminthes</taxon>
        <taxon>Monogenea</taxon>
        <taxon>Monopisthocotylea</taxon>
        <taxon>Dactylogyridea</taxon>
        <taxon>Ancyrocephalidae</taxon>
        <taxon>Cichlidogyrus</taxon>
    </lineage>
</organism>
<reference evidence="1 2" key="1">
    <citation type="submission" date="2024-11" db="EMBL/GenBank/DDBJ databases">
        <title>Adaptive evolution of stress response genes in parasites aligns with host niche diversity.</title>
        <authorList>
            <person name="Hahn C."/>
            <person name="Resl P."/>
        </authorList>
    </citation>
    <scope>NUCLEOTIDE SEQUENCE [LARGE SCALE GENOMIC DNA]</scope>
    <source>
        <strain evidence="1">EGGRZ-B1_66</strain>
        <tissue evidence="1">Body</tissue>
    </source>
</reference>
<comment type="caution">
    <text evidence="1">The sequence shown here is derived from an EMBL/GenBank/DDBJ whole genome shotgun (WGS) entry which is preliminary data.</text>
</comment>
<protein>
    <submittedName>
        <fullName evidence="1">Uncharacterized protein</fullName>
    </submittedName>
</protein>
<evidence type="ECO:0000313" key="1">
    <source>
        <dbReference type="EMBL" id="KAL3320047.1"/>
    </source>
</evidence>
<sequence>MKRSTLGSGMTSKYRNYATGWWEGAYRSGPPSTMSIRLSPLDHPVAALDQDLYLDRPTSSMSNIYQTQPYLASVARGEAPQLEVCKRKTLSLHSVRDPSEYHPMV</sequence>
<gene>
    <name evidence="1" type="ORF">Ciccas_001265</name>
</gene>